<reference evidence="2 3" key="1">
    <citation type="submission" date="2023-07" db="EMBL/GenBank/DDBJ databases">
        <authorList>
            <person name="Lian W.-H."/>
        </authorList>
    </citation>
    <scope>NUCLEOTIDE SEQUENCE [LARGE SCALE GENOMIC DNA]</scope>
    <source>
        <strain evidence="2 3">SYSU DXS3180</strain>
    </source>
</reference>
<organism evidence="2 3">
    <name type="scientific">Danxiaibacter flavus</name>
    <dbReference type="NCBI Taxonomy" id="3049108"/>
    <lineage>
        <taxon>Bacteria</taxon>
        <taxon>Pseudomonadati</taxon>
        <taxon>Bacteroidota</taxon>
        <taxon>Chitinophagia</taxon>
        <taxon>Chitinophagales</taxon>
        <taxon>Chitinophagaceae</taxon>
        <taxon>Danxiaibacter</taxon>
    </lineage>
</organism>
<dbReference type="SUPFAM" id="SSF50952">
    <property type="entry name" value="Soluble quinoprotein glucose dehydrogenase"/>
    <property type="match status" value="1"/>
</dbReference>
<dbReference type="EMBL" id="JAULBC010000001">
    <property type="protein sequence ID" value="MEX6686531.1"/>
    <property type="molecule type" value="Genomic_DNA"/>
</dbReference>
<feature type="domain" description="Pyrroloquinoline quinone-dependent pyranose dehydrogenase beta-propeller" evidence="1">
    <location>
        <begin position="66"/>
        <end position="282"/>
    </location>
</feature>
<feature type="domain" description="Pyrroloquinoline quinone-dependent pyranose dehydrogenase beta-propeller" evidence="1">
    <location>
        <begin position="326"/>
        <end position="436"/>
    </location>
</feature>
<protein>
    <submittedName>
        <fullName evidence="2">Sorbosone dehydrogenase family protein</fullName>
    </submittedName>
</protein>
<dbReference type="InterPro" id="IPR011042">
    <property type="entry name" value="6-blade_b-propeller_TolB-like"/>
</dbReference>
<gene>
    <name evidence="2" type="ORF">QTN47_03445</name>
</gene>
<keyword evidence="3" id="KW-1185">Reference proteome</keyword>
<dbReference type="InterPro" id="IPR054539">
    <property type="entry name" value="Beta-prop_PDH"/>
</dbReference>
<name>A0ABV3Z9I5_9BACT</name>
<dbReference type="PROSITE" id="PS51257">
    <property type="entry name" value="PROKAR_LIPOPROTEIN"/>
    <property type="match status" value="1"/>
</dbReference>
<accession>A0ABV3Z9I5</accession>
<dbReference type="InterPro" id="IPR011041">
    <property type="entry name" value="Quinoprot_gluc/sorb_DH_b-prop"/>
</dbReference>
<proteinExistence type="predicted"/>
<evidence type="ECO:0000313" key="3">
    <source>
        <dbReference type="Proteomes" id="UP001560573"/>
    </source>
</evidence>
<evidence type="ECO:0000259" key="1">
    <source>
        <dbReference type="Pfam" id="PF22807"/>
    </source>
</evidence>
<dbReference type="PANTHER" id="PTHR19328:SF55">
    <property type="entry name" value="BLR6566 PROTEIN"/>
    <property type="match status" value="1"/>
</dbReference>
<comment type="caution">
    <text evidence="2">The sequence shown here is derived from an EMBL/GenBank/DDBJ whole genome shotgun (WGS) entry which is preliminary data.</text>
</comment>
<sequence>MVKKYLPVLTVILMFSCQNQHKNTTETPADTVQTAIKPVDLPEPFATKSTSKFCNVIGWQDSIIPKAPDGFVVTRFASGLNNPRWIYQAPNGDIFVSQASTNPGAIKKLEAQVSGKAKSQNMGNSANSVILFKDANNDGVADTSEVFLSGLDQPFGMLVLGNFFYVANTDALLRFPYQPGQTSIKAAPQEILTLPKGGYNNHWTRNLLANSDNSKIFISVGSGSNNAEHGMDNEIRRADILEINPDGSGEKIYAWGLRNPVGMGWAPGTNTLWTAVNERDELGDGLVPDYLTSVKEGGFYGWPYSYFGQHKDPRMKGERPDLVAKAIVPDVSLGSHTASLGLAFYDKNEFPSKYQGGAFIGQHGSWNSSKLVGYKVVFVPFKNGRPIGEPEDFLTGFIADEASGKVYGRPVGVAVLSNGALLVADDASNTIWCVRKKG</sequence>
<dbReference type="RefSeq" id="WP_369327927.1">
    <property type="nucleotide sequence ID" value="NZ_JAULBC010000001.1"/>
</dbReference>
<evidence type="ECO:0000313" key="2">
    <source>
        <dbReference type="EMBL" id="MEX6686531.1"/>
    </source>
</evidence>
<dbReference type="Gene3D" id="2.120.10.30">
    <property type="entry name" value="TolB, C-terminal domain"/>
    <property type="match status" value="1"/>
</dbReference>
<dbReference type="PANTHER" id="PTHR19328">
    <property type="entry name" value="HEDGEHOG-INTERACTING PROTEIN"/>
    <property type="match status" value="1"/>
</dbReference>
<dbReference type="Pfam" id="PF22807">
    <property type="entry name" value="TrAA12"/>
    <property type="match status" value="2"/>
</dbReference>
<dbReference type="Proteomes" id="UP001560573">
    <property type="component" value="Unassembled WGS sequence"/>
</dbReference>